<keyword evidence="5" id="KW-1133">Transmembrane helix</keyword>
<dbReference type="GO" id="GO:0006865">
    <property type="term" value="P:amino acid transport"/>
    <property type="evidence" value="ECO:0007669"/>
    <property type="project" value="TreeGrafter"/>
</dbReference>
<evidence type="ECO:0000256" key="1">
    <source>
        <dbReference type="ARBA" id="ARBA00010333"/>
    </source>
</evidence>
<evidence type="ECO:0000313" key="7">
    <source>
        <dbReference type="EMBL" id="CAB9505640.1"/>
    </source>
</evidence>
<keyword evidence="5" id="KW-0812">Transmembrane</keyword>
<protein>
    <submittedName>
        <fullName evidence="7">Amino-acid ABC transporter-binding protein YhdW</fullName>
    </submittedName>
</protein>
<proteinExistence type="inferred from homology"/>
<dbReference type="SUPFAM" id="SSF53850">
    <property type="entry name" value="Periplasmic binding protein-like II"/>
    <property type="match status" value="2"/>
</dbReference>
<keyword evidence="5" id="KW-0472">Membrane</keyword>
<comment type="caution">
    <text evidence="7">The sequence shown here is derived from an EMBL/GenBank/DDBJ whole genome shotgun (WGS) entry which is preliminary data.</text>
</comment>
<evidence type="ECO:0000313" key="8">
    <source>
        <dbReference type="Proteomes" id="UP001153069"/>
    </source>
</evidence>
<dbReference type="OrthoDB" id="10056896at2759"/>
<feature type="domain" description="Solute-binding protein family 3/N-terminal" evidence="6">
    <location>
        <begin position="319"/>
        <end position="548"/>
    </location>
</feature>
<dbReference type="AlphaFoldDB" id="A0A9N8DRZ6"/>
<feature type="region of interest" description="Disordered" evidence="4">
    <location>
        <begin position="53"/>
        <end position="75"/>
    </location>
</feature>
<evidence type="ECO:0000256" key="2">
    <source>
        <dbReference type="ARBA" id="ARBA00022448"/>
    </source>
</evidence>
<keyword evidence="3" id="KW-0732">Signal</keyword>
<dbReference type="SMART" id="SM00062">
    <property type="entry name" value="PBPb"/>
    <property type="match status" value="1"/>
</dbReference>
<feature type="region of interest" description="Disordered" evidence="4">
    <location>
        <begin position="1"/>
        <end position="20"/>
    </location>
</feature>
<feature type="compositionally biased region" description="Polar residues" evidence="4">
    <location>
        <begin position="137"/>
        <end position="152"/>
    </location>
</feature>
<comment type="similarity">
    <text evidence="1">Belongs to the bacterial solute-binding protein 3 family.</text>
</comment>
<organism evidence="7 8">
    <name type="scientific">Seminavis robusta</name>
    <dbReference type="NCBI Taxonomy" id="568900"/>
    <lineage>
        <taxon>Eukaryota</taxon>
        <taxon>Sar</taxon>
        <taxon>Stramenopiles</taxon>
        <taxon>Ochrophyta</taxon>
        <taxon>Bacillariophyta</taxon>
        <taxon>Bacillariophyceae</taxon>
        <taxon>Bacillariophycidae</taxon>
        <taxon>Naviculales</taxon>
        <taxon>Naviculaceae</taxon>
        <taxon>Seminavis</taxon>
    </lineage>
</organism>
<accession>A0A9N8DRZ6</accession>
<evidence type="ECO:0000259" key="6">
    <source>
        <dbReference type="SMART" id="SM00062"/>
    </source>
</evidence>
<name>A0A9N8DRZ6_9STRA</name>
<dbReference type="PANTHER" id="PTHR30085">
    <property type="entry name" value="AMINO ACID ABC TRANSPORTER PERMEASE"/>
    <property type="match status" value="1"/>
</dbReference>
<dbReference type="Proteomes" id="UP001153069">
    <property type="component" value="Unassembled WGS sequence"/>
</dbReference>
<dbReference type="PANTHER" id="PTHR30085:SF6">
    <property type="entry name" value="ABC TRANSPORTER GLUTAMINE-BINDING PROTEIN GLNH"/>
    <property type="match status" value="1"/>
</dbReference>
<keyword evidence="8" id="KW-1185">Reference proteome</keyword>
<dbReference type="Gene3D" id="3.40.190.10">
    <property type="entry name" value="Periplasmic binding protein-like II"/>
    <property type="match status" value="3"/>
</dbReference>
<evidence type="ECO:0000256" key="3">
    <source>
        <dbReference type="ARBA" id="ARBA00022729"/>
    </source>
</evidence>
<keyword evidence="2" id="KW-0813">Transport</keyword>
<dbReference type="EMBL" id="CAICTM010000237">
    <property type="protein sequence ID" value="CAB9505640.1"/>
    <property type="molecule type" value="Genomic_DNA"/>
</dbReference>
<evidence type="ECO:0000256" key="4">
    <source>
        <dbReference type="SAM" id="MobiDB-lite"/>
    </source>
</evidence>
<feature type="region of interest" description="Disordered" evidence="4">
    <location>
        <begin position="119"/>
        <end position="157"/>
    </location>
</feature>
<sequence length="849" mass="91972">METTKGKACSGERATAADQQPKAAVAMGLPAMMDAESAIARKCLQVPVTSMHGEMQKSNKGESCQGQDGSDKTTLTSVGVGTSVAAAGSNLRSAWSEGVAAVRNGDVGASASLSFKLADQVRPSSSRSPAMGADGSASLNVKQQRPPLSSRSPGALSIPGPNDIVVAAGDSNSAMDHTMAYGPPVVAELAMGPPSELLREKEEENRALRKELQRIADCTFEALEVAPFDGDSPFDDVSASSRSTVKLETSLAKRGMKRLVPLILALTAILVVTVLVIVLSLLLTHNNNADNPDATTTAASSFSTSPTDPVLETIRKNGVIRCRAETYEVNQGHGFTVDLCRALAAAVFQDPSKVVFLKVPFREQFRAIANGTVDISTTLNTLNMARDVYQQESRHGFAYSDPYFYSGVTMGGLPTFVDCVDRGDEFSGDCRKLVVCVIAATVTKDIVNKHVPGSSTLLVANGPELIQSFVNGTCNVMAGDILEIYEDRIRQVDNYTGEYTFSSRGLWSFDPLAMITRQSDPQWAAFCNWVLRALITAEYLDITQATADSFANTTLFGEEYQDMFVQAIRAVGNYGELYAKHYEGRVPRQGMNVVQRGGPNKTGLLVTDPLGKILIDESLHQGALPEPVKGGTLESIRQRGFLRCGLVGERAGFAEYNETSQVWSGMDVEFCKAISASILTGEVDTIVYQSFYNLPSMQFAALSNEAVDVLAGGTMQMNANVKEPTTGQGYSFSPPYFYEAWGAVRTLVTTQDDPQWSDLVRWVSQATVYAEREGITQQNASLMPVVELFGTELRQMFRDAIMATGNYEELYQRTLAEHVPREGWNLLNPGNGAQLFPYLLGEEESWYGK</sequence>
<dbReference type="InterPro" id="IPR051455">
    <property type="entry name" value="Bact_solute-bind_prot3"/>
</dbReference>
<reference evidence="7" key="1">
    <citation type="submission" date="2020-06" db="EMBL/GenBank/DDBJ databases">
        <authorList>
            <consortium name="Plant Systems Biology data submission"/>
        </authorList>
    </citation>
    <scope>NUCLEOTIDE SEQUENCE</scope>
    <source>
        <strain evidence="7">D6</strain>
    </source>
</reference>
<gene>
    <name evidence="7" type="ORF">SEMRO_238_G095560.1</name>
</gene>
<evidence type="ECO:0000256" key="5">
    <source>
        <dbReference type="SAM" id="Phobius"/>
    </source>
</evidence>
<feature type="transmembrane region" description="Helical" evidence="5">
    <location>
        <begin position="259"/>
        <end position="283"/>
    </location>
</feature>
<dbReference type="InterPro" id="IPR001638">
    <property type="entry name" value="Solute-binding_3/MltF_N"/>
</dbReference>